<dbReference type="GeneID" id="173286"/>
<feature type="domain" description="SAM-dependent MTase TRM10-type" evidence="4">
    <location>
        <begin position="139"/>
        <end position="349"/>
    </location>
</feature>
<dbReference type="PROSITE" id="PS51675">
    <property type="entry name" value="SAM_MT_TRM10"/>
    <property type="match status" value="1"/>
</dbReference>
<evidence type="ECO:0000313" key="7">
    <source>
        <dbReference type="WormBase" id="C37A5.7"/>
    </source>
</evidence>
<keyword evidence="2" id="KW-0808">Transferase</keyword>
<dbReference type="InterPro" id="IPR028564">
    <property type="entry name" value="MT_TRM10-typ"/>
</dbReference>
<dbReference type="InParanoid" id="O62096"/>
<dbReference type="STRING" id="6239.C37A5.7.2"/>
<dbReference type="RefSeq" id="NP_493473.2">
    <property type="nucleotide sequence ID" value="NM_061072.5"/>
</dbReference>
<evidence type="ECO:0000259" key="4">
    <source>
        <dbReference type="PROSITE" id="PS51675"/>
    </source>
</evidence>
<dbReference type="HOGENOM" id="CLU_802219_0_0_1"/>
<dbReference type="SMR" id="O62096"/>
<accession>O62096</accession>
<dbReference type="KEGG" id="cel:CELE_C37A5.7"/>
<keyword evidence="6" id="KW-1185">Reference proteome</keyword>
<dbReference type="FunCoup" id="O62096">
    <property type="interactions" value="54"/>
</dbReference>
<dbReference type="PIR" id="T19807">
    <property type="entry name" value="T19807"/>
</dbReference>
<dbReference type="OMA" id="YKAFVLC"/>
<evidence type="ECO:0000313" key="5">
    <source>
        <dbReference type="EMBL" id="CAB07338.2"/>
    </source>
</evidence>
<protein>
    <submittedName>
        <fullName evidence="5">SAM-dependent MTase TRM10-type domain-containing protein</fullName>
    </submittedName>
</protein>
<organism evidence="5 6">
    <name type="scientific">Caenorhabditis elegans</name>
    <dbReference type="NCBI Taxonomy" id="6239"/>
    <lineage>
        <taxon>Eukaryota</taxon>
        <taxon>Metazoa</taxon>
        <taxon>Ecdysozoa</taxon>
        <taxon>Nematoda</taxon>
        <taxon>Chromadorea</taxon>
        <taxon>Rhabditida</taxon>
        <taxon>Rhabditina</taxon>
        <taxon>Rhabditomorpha</taxon>
        <taxon>Rhabditoidea</taxon>
        <taxon>Rhabditidae</taxon>
        <taxon>Peloderinae</taxon>
        <taxon>Caenorhabditis</taxon>
    </lineage>
</organism>
<dbReference type="InterPro" id="IPR038459">
    <property type="entry name" value="MT_TRM10-typ_sf"/>
</dbReference>
<dbReference type="PhylomeDB" id="O62096"/>
<evidence type="ECO:0000256" key="3">
    <source>
        <dbReference type="ARBA" id="ARBA00022691"/>
    </source>
</evidence>
<dbReference type="Bgee" id="WBGene00007991">
    <property type="expression patterns" value="Expressed in germ line (C elegans) and 4 other cell types or tissues"/>
</dbReference>
<dbReference type="Gene3D" id="3.40.1280.30">
    <property type="match status" value="1"/>
</dbReference>
<dbReference type="UCSC" id="C37A5.7.1">
    <property type="organism name" value="c. elegans"/>
</dbReference>
<proteinExistence type="predicted"/>
<dbReference type="PaxDb" id="6239-C37A5.7.2"/>
<dbReference type="CTD" id="173286"/>
<dbReference type="GO" id="GO:0032259">
    <property type="term" value="P:methylation"/>
    <property type="evidence" value="ECO:0007669"/>
    <property type="project" value="UniProtKB-KW"/>
</dbReference>
<gene>
    <name evidence="5 7" type="ORF">C37A5.7</name>
    <name evidence="5" type="ORF">CELE_C37A5.7</name>
</gene>
<name>O62096_CAEEL</name>
<sequence length="393" mass="46219">MLKTRFLLQSAQNLDFFPSKSFMYVKVRRPGQKQHFVQVASEIELLKDVYGAEALKNLKITDETWQILMEMGWEERHTYFMDLLKFQRKNELKIVKNEELISTGNEARLAAGEMVYARNFHSILDIYGSEFRQKIDNFYGRNVLKQRDDIRKFIVDCRFLRDFSVKTQANYTNQMQQLHDENWLSNRPFSINFANYQADQQLVDIAKRNLLFQYGPPSKIGNFRRHPFAPVITSRRIDSVEKKENLLYISPKATKFLPDSVPEHVKGVVICLSNDASPSTSSQSACIADKVTPYQLPFKRVIRSERFRPYSVHLWQLARIFRQYFDGATIDEAILSNTENLLGRRSESQRSSGKEYEEKDEVFRSSMYHINNCSNGLTEQQQKQRIRQQRRCT</sequence>
<evidence type="ECO:0000256" key="2">
    <source>
        <dbReference type="ARBA" id="ARBA00022679"/>
    </source>
</evidence>
<keyword evidence="3" id="KW-0949">S-adenosyl-L-methionine</keyword>
<dbReference type="EMBL" id="BX284601">
    <property type="protein sequence ID" value="CAB07338.2"/>
    <property type="molecule type" value="Genomic_DNA"/>
</dbReference>
<dbReference type="eggNOG" id="KOG2967">
    <property type="taxonomic scope" value="Eukaryota"/>
</dbReference>
<evidence type="ECO:0000256" key="1">
    <source>
        <dbReference type="ARBA" id="ARBA00022603"/>
    </source>
</evidence>
<dbReference type="Proteomes" id="UP000001940">
    <property type="component" value="Chromosome I"/>
</dbReference>
<dbReference type="OrthoDB" id="5809081at2759"/>
<dbReference type="GO" id="GO:0008168">
    <property type="term" value="F:methyltransferase activity"/>
    <property type="evidence" value="ECO:0007669"/>
    <property type="project" value="UniProtKB-KW"/>
</dbReference>
<reference evidence="5 6" key="1">
    <citation type="journal article" date="1998" name="Science">
        <title>Genome sequence of the nematode C. elegans: a platform for investigating biology.</title>
        <authorList>
            <consortium name="The C. elegans sequencing consortium"/>
            <person name="Sulson J.E."/>
            <person name="Waterston R."/>
        </authorList>
    </citation>
    <scope>NUCLEOTIDE SEQUENCE [LARGE SCALE GENOMIC DNA]</scope>
    <source>
        <strain evidence="5 6">Bristol N2</strain>
    </source>
</reference>
<keyword evidence="1" id="KW-0489">Methyltransferase</keyword>
<evidence type="ECO:0000313" key="6">
    <source>
        <dbReference type="Proteomes" id="UP000001940"/>
    </source>
</evidence>
<dbReference type="AlphaFoldDB" id="O62096"/>
<dbReference type="AGR" id="WB:WBGene00007991"/>
<dbReference type="WormBase" id="C37A5.7">
    <property type="protein sequence ID" value="CE37488"/>
    <property type="gene ID" value="WBGene00007991"/>
</dbReference>
<dbReference type="PeptideAtlas" id="O62096"/>